<protein>
    <submittedName>
        <fullName evidence="1">Uncharacterized protein</fullName>
    </submittedName>
</protein>
<organism evidence="1 2">
    <name type="scientific">Peromyscus maniculatus bairdii</name>
    <name type="common">Prairie deer mouse</name>
    <dbReference type="NCBI Taxonomy" id="230844"/>
    <lineage>
        <taxon>Eukaryota</taxon>
        <taxon>Metazoa</taxon>
        <taxon>Chordata</taxon>
        <taxon>Craniata</taxon>
        <taxon>Vertebrata</taxon>
        <taxon>Euteleostomi</taxon>
        <taxon>Mammalia</taxon>
        <taxon>Eutheria</taxon>
        <taxon>Euarchontoglires</taxon>
        <taxon>Glires</taxon>
        <taxon>Rodentia</taxon>
        <taxon>Myomorpha</taxon>
        <taxon>Muroidea</taxon>
        <taxon>Cricetidae</taxon>
        <taxon>Neotominae</taxon>
        <taxon>Peromyscus</taxon>
    </lineage>
</organism>
<reference evidence="1 2" key="1">
    <citation type="submission" date="2018-10" db="EMBL/GenBank/DDBJ databases">
        <title>Improved assembly of the deer mouse Peromyscus maniculatus genome.</title>
        <authorList>
            <person name="Lassance J.-M."/>
            <person name="Hoekstra H.E."/>
        </authorList>
    </citation>
    <scope>NUCLEOTIDE SEQUENCE [LARGE SCALE GENOMIC DNA]</scope>
</reference>
<dbReference type="Ensembl" id="ENSPEMT00000036107.1">
    <property type="protein sequence ID" value="ENSPEMP00000037137.1"/>
    <property type="gene ID" value="ENSPEMG00000028396.1"/>
</dbReference>
<dbReference type="Proteomes" id="UP000694547">
    <property type="component" value="Chromosome 4"/>
</dbReference>
<reference evidence="1" key="2">
    <citation type="submission" date="2025-08" db="UniProtKB">
        <authorList>
            <consortium name="Ensembl"/>
        </authorList>
    </citation>
    <scope>IDENTIFICATION</scope>
</reference>
<proteinExistence type="predicted"/>
<sequence>MENPLLGSQGQICVCPGGSRFACSPPVHLFFSFGPWSLPQMFPSFPGGPSYPVTHLGCQGCQPLGRCPSPAPVKSLASVITVSLGMMIVMMDKKMKKALKKIHKQYKHRRQGQDPSLPKSPQFCSFIKLQQLCCTRGN</sequence>
<reference evidence="1" key="3">
    <citation type="submission" date="2025-09" db="UniProtKB">
        <authorList>
            <consortium name="Ensembl"/>
        </authorList>
    </citation>
    <scope>IDENTIFICATION</scope>
</reference>
<keyword evidence="2" id="KW-1185">Reference proteome</keyword>
<evidence type="ECO:0000313" key="2">
    <source>
        <dbReference type="Proteomes" id="UP000694547"/>
    </source>
</evidence>
<name>A0A8C8W862_PERMB</name>
<dbReference type="AlphaFoldDB" id="A0A8C8W862"/>
<accession>A0A8C8W862</accession>
<evidence type="ECO:0000313" key="1">
    <source>
        <dbReference type="Ensembl" id="ENSPEMP00000037137.1"/>
    </source>
</evidence>